<keyword evidence="3 7" id="KW-0540">Nuclease</keyword>
<dbReference type="GO" id="GO:0004526">
    <property type="term" value="F:ribonuclease P activity"/>
    <property type="evidence" value="ECO:0007669"/>
    <property type="project" value="UniProtKB-UniRule"/>
</dbReference>
<gene>
    <name evidence="7" type="primary">rnpA</name>
    <name evidence="10" type="ORF">MESS2_1150010</name>
</gene>
<keyword evidence="4 7" id="KW-0255">Endonuclease</keyword>
<evidence type="ECO:0000256" key="4">
    <source>
        <dbReference type="ARBA" id="ARBA00022759"/>
    </source>
</evidence>
<accession>M5EW67</accession>
<dbReference type="GO" id="GO:0042781">
    <property type="term" value="F:3'-tRNA processing endoribonuclease activity"/>
    <property type="evidence" value="ECO:0007669"/>
    <property type="project" value="TreeGrafter"/>
</dbReference>
<name>M5EW67_9HYPH</name>
<comment type="subunit">
    <text evidence="7">Consists of a catalytic RNA component (M1 or rnpB) and a protein subunit.</text>
</comment>
<dbReference type="EMBL" id="CAUM01000019">
    <property type="protein sequence ID" value="CCV03876.1"/>
    <property type="molecule type" value="Genomic_DNA"/>
</dbReference>
<dbReference type="Proteomes" id="UP000012062">
    <property type="component" value="Unassembled WGS sequence"/>
</dbReference>
<dbReference type="InterPro" id="IPR020568">
    <property type="entry name" value="Ribosomal_Su5_D2-typ_SF"/>
</dbReference>
<dbReference type="SUPFAM" id="SSF54211">
    <property type="entry name" value="Ribosomal protein S5 domain 2-like"/>
    <property type="match status" value="1"/>
</dbReference>
<dbReference type="GO" id="GO:0001682">
    <property type="term" value="P:tRNA 5'-leader removal"/>
    <property type="evidence" value="ECO:0007669"/>
    <property type="project" value="UniProtKB-UniRule"/>
</dbReference>
<comment type="function">
    <text evidence="1 7">RNaseP catalyzes the removal of the 5'-leader sequence from pre-tRNA to produce the mature 5'-terminus. It can also cleave other RNA substrates such as 4.5S RNA. The protein component plays an auxiliary but essential role in vivo by binding to the 5'-leader sequence and broadening the substrate specificity of the ribozyme.</text>
</comment>
<sequence length="142" mass="15621">MVAASSQLAAIAAASGSAPERKTRSLPATGKPVGPKPKRLLKRAEFLAVRRGEKRRGRLFLVEVLDRGDDLSPRVGYTVTKKVGNAVVRNRIRRRLREAVRTHAADDMAPGNDYVIVGREDVLAIPFGQLKAELSRRLRGTR</sequence>
<comment type="similarity">
    <text evidence="7">Belongs to the RnpA family.</text>
</comment>
<comment type="caution">
    <text evidence="10">The sequence shown here is derived from an EMBL/GenBank/DDBJ whole genome shotgun (WGS) entry which is preliminary data.</text>
</comment>
<dbReference type="PANTHER" id="PTHR33992">
    <property type="entry name" value="RIBONUCLEASE P PROTEIN COMPONENT"/>
    <property type="match status" value="1"/>
</dbReference>
<dbReference type="STRING" id="1297569.MESS2_1150010"/>
<dbReference type="Pfam" id="PF00825">
    <property type="entry name" value="Ribonuclease_P"/>
    <property type="match status" value="1"/>
</dbReference>
<evidence type="ECO:0000313" key="10">
    <source>
        <dbReference type="EMBL" id="CCV03876.1"/>
    </source>
</evidence>
<dbReference type="InterPro" id="IPR014721">
    <property type="entry name" value="Ribsml_uS5_D2-typ_fold_subgr"/>
</dbReference>
<proteinExistence type="inferred from homology"/>
<reference evidence="10 11" key="1">
    <citation type="submission" date="2013-02" db="EMBL/GenBank/DDBJ databases">
        <authorList>
            <person name="Genoscope - CEA"/>
        </authorList>
    </citation>
    <scope>NUCLEOTIDE SEQUENCE [LARGE SCALE GENOMIC DNA]</scope>
    <source>
        <strain evidence="10 11">STM 2683</strain>
    </source>
</reference>
<dbReference type="InterPro" id="IPR000100">
    <property type="entry name" value="RNase_P"/>
</dbReference>
<keyword evidence="11" id="KW-1185">Reference proteome</keyword>
<dbReference type="Gene3D" id="3.30.230.10">
    <property type="match status" value="1"/>
</dbReference>
<comment type="catalytic activity">
    <reaction evidence="7">
        <text>Endonucleolytic cleavage of RNA, removing 5'-extranucleotides from tRNA precursor.</text>
        <dbReference type="EC" id="3.1.26.5"/>
    </reaction>
</comment>
<evidence type="ECO:0000256" key="6">
    <source>
        <dbReference type="ARBA" id="ARBA00022884"/>
    </source>
</evidence>
<dbReference type="GO" id="GO:0030677">
    <property type="term" value="C:ribonuclease P complex"/>
    <property type="evidence" value="ECO:0007669"/>
    <property type="project" value="TreeGrafter"/>
</dbReference>
<dbReference type="eggNOG" id="COG0594">
    <property type="taxonomic scope" value="Bacteria"/>
</dbReference>
<keyword evidence="2 7" id="KW-0819">tRNA processing</keyword>
<keyword evidence="6 7" id="KW-0694">RNA-binding</keyword>
<dbReference type="NCBIfam" id="TIGR00188">
    <property type="entry name" value="rnpA"/>
    <property type="match status" value="1"/>
</dbReference>
<evidence type="ECO:0000256" key="7">
    <source>
        <dbReference type="HAMAP-Rule" id="MF_00227"/>
    </source>
</evidence>
<dbReference type="EC" id="3.1.26.5" evidence="7 8"/>
<feature type="region of interest" description="Disordered" evidence="9">
    <location>
        <begin position="13"/>
        <end position="37"/>
    </location>
</feature>
<evidence type="ECO:0000256" key="1">
    <source>
        <dbReference type="ARBA" id="ARBA00002663"/>
    </source>
</evidence>
<keyword evidence="5 7" id="KW-0378">Hydrolase</keyword>
<dbReference type="HAMAP" id="MF_00227">
    <property type="entry name" value="RNase_P"/>
    <property type="match status" value="1"/>
</dbReference>
<protein>
    <recommendedName>
        <fullName evidence="7 8">Ribonuclease P protein component</fullName>
        <shortName evidence="7">RNase P protein</shortName>
        <shortName evidence="7">RNaseP protein</shortName>
        <ecNumber evidence="7 8">3.1.26.5</ecNumber>
    </recommendedName>
    <alternativeName>
        <fullName evidence="7">Protein C5</fullName>
    </alternativeName>
</protein>
<evidence type="ECO:0000256" key="5">
    <source>
        <dbReference type="ARBA" id="ARBA00022801"/>
    </source>
</evidence>
<dbReference type="AlphaFoldDB" id="M5EW67"/>
<evidence type="ECO:0000256" key="9">
    <source>
        <dbReference type="SAM" id="MobiDB-lite"/>
    </source>
</evidence>
<dbReference type="InterPro" id="IPR020539">
    <property type="entry name" value="RNase_P_CS"/>
</dbReference>
<dbReference type="PROSITE" id="PS00648">
    <property type="entry name" value="RIBONUCLEASE_P"/>
    <property type="match status" value="1"/>
</dbReference>
<dbReference type="GO" id="GO:0000049">
    <property type="term" value="F:tRNA binding"/>
    <property type="evidence" value="ECO:0007669"/>
    <property type="project" value="UniProtKB-UniRule"/>
</dbReference>
<evidence type="ECO:0000256" key="3">
    <source>
        <dbReference type="ARBA" id="ARBA00022722"/>
    </source>
</evidence>
<organism evidence="10 11">
    <name type="scientific">Mesorhizobium metallidurans STM 2683</name>
    <dbReference type="NCBI Taxonomy" id="1297569"/>
    <lineage>
        <taxon>Bacteria</taxon>
        <taxon>Pseudomonadati</taxon>
        <taxon>Pseudomonadota</taxon>
        <taxon>Alphaproteobacteria</taxon>
        <taxon>Hyphomicrobiales</taxon>
        <taxon>Phyllobacteriaceae</taxon>
        <taxon>Mesorhizobium</taxon>
    </lineage>
</organism>
<evidence type="ECO:0000256" key="8">
    <source>
        <dbReference type="NCBIfam" id="TIGR00188"/>
    </source>
</evidence>
<evidence type="ECO:0000313" key="11">
    <source>
        <dbReference type="Proteomes" id="UP000012062"/>
    </source>
</evidence>
<dbReference type="PANTHER" id="PTHR33992:SF1">
    <property type="entry name" value="RIBONUCLEASE P PROTEIN COMPONENT"/>
    <property type="match status" value="1"/>
</dbReference>
<evidence type="ECO:0000256" key="2">
    <source>
        <dbReference type="ARBA" id="ARBA00022694"/>
    </source>
</evidence>